<feature type="domain" description="DNA primase large subunit C-terminal" evidence="8">
    <location>
        <begin position="229"/>
        <end position="362"/>
    </location>
</feature>
<organism evidence="9 10">
    <name type="scientific">Mya arenaria</name>
    <name type="common">Soft-shell clam</name>
    <dbReference type="NCBI Taxonomy" id="6604"/>
    <lineage>
        <taxon>Eukaryota</taxon>
        <taxon>Metazoa</taxon>
        <taxon>Spiralia</taxon>
        <taxon>Lophotrochozoa</taxon>
        <taxon>Mollusca</taxon>
        <taxon>Bivalvia</taxon>
        <taxon>Autobranchia</taxon>
        <taxon>Heteroconchia</taxon>
        <taxon>Euheterodonta</taxon>
        <taxon>Imparidentia</taxon>
        <taxon>Neoheterodontei</taxon>
        <taxon>Myida</taxon>
        <taxon>Myoidea</taxon>
        <taxon>Myidae</taxon>
        <taxon>Mya</taxon>
    </lineage>
</organism>
<keyword evidence="6" id="KW-0408">Iron</keyword>
<dbReference type="InterPro" id="IPR058560">
    <property type="entry name" value="DNA_primase_C"/>
</dbReference>
<proteinExistence type="predicted"/>
<keyword evidence="5" id="KW-0479">Metal-binding</keyword>
<keyword evidence="3" id="KW-0639">Primosome</keyword>
<comment type="cofactor">
    <cofactor evidence="1">
        <name>[4Fe-4S] cluster</name>
        <dbReference type="ChEBI" id="CHEBI:49883"/>
    </cofactor>
</comment>
<evidence type="ECO:0000256" key="3">
    <source>
        <dbReference type="ARBA" id="ARBA00022515"/>
    </source>
</evidence>
<dbReference type="Gene3D" id="1.20.930.80">
    <property type="match status" value="1"/>
</dbReference>
<evidence type="ECO:0000256" key="1">
    <source>
        <dbReference type="ARBA" id="ARBA00001966"/>
    </source>
</evidence>
<evidence type="ECO:0000256" key="2">
    <source>
        <dbReference type="ARBA" id="ARBA00022485"/>
    </source>
</evidence>
<keyword evidence="2" id="KW-0004">4Fe-4S</keyword>
<gene>
    <name evidence="9" type="ORF">MAR_020303</name>
</gene>
<keyword evidence="7" id="KW-0411">Iron-sulfur</keyword>
<evidence type="ECO:0000256" key="6">
    <source>
        <dbReference type="ARBA" id="ARBA00023004"/>
    </source>
</evidence>
<evidence type="ECO:0000313" key="9">
    <source>
        <dbReference type="EMBL" id="WAR04934.1"/>
    </source>
</evidence>
<dbReference type="Pfam" id="PF04104">
    <property type="entry name" value="DNA_primase_lrg"/>
    <property type="match status" value="1"/>
</dbReference>
<evidence type="ECO:0000259" key="8">
    <source>
        <dbReference type="Pfam" id="PF04104"/>
    </source>
</evidence>
<protein>
    <submittedName>
        <fullName evidence="9">PRI2-like protein</fullName>
    </submittedName>
</protein>
<evidence type="ECO:0000313" key="10">
    <source>
        <dbReference type="Proteomes" id="UP001164746"/>
    </source>
</evidence>
<dbReference type="PANTHER" id="PTHR10537">
    <property type="entry name" value="DNA PRIMASE LARGE SUBUNIT"/>
    <property type="match status" value="1"/>
</dbReference>
<sequence>MAFYLTPPSGVIQLYKLSDYTITRFHFLSKVFKSNGDQMKLIDIMKESVELSDCLLEGSVKDKISHFMLRVICSKDRSISEFFILAETLLFEFRFSCMSFEELHKLFKSLDLHTRCLRRTDKGEPSLYSPEITNVLKTFYQIKRQGTSWRHVVDKYLLGSQECFSVPFYKVLPLVRTREVVLNKGDAFVPYCKLRKVAVDLFNTLMKGGIKQAQSCFQCDDRFLDIFQQIKVQYTLFLKEAGMSVHDAICFWRNEYSKPALSSEGCSHDWKDNESRYTYGIRHLYGLEGSRINYKSHTCHSLQDRTEGVSDQGGCPFAKFDKEHLQKLLYEEGIEHEDDIVCNALAGQFNRACSQVLCLKLKVRKKMEHSTEGHSSQSKYINDAQKDLNLYAEVKVQLVDNDPSFSSKCELDPDEGTLDSNMHAFSRPVDYLDSYNRLVRQLNDKPIV</sequence>
<evidence type="ECO:0000256" key="7">
    <source>
        <dbReference type="ARBA" id="ARBA00023014"/>
    </source>
</evidence>
<dbReference type="Pfam" id="PF26466">
    <property type="entry name" value="DNA_primase_lrg_N"/>
    <property type="match status" value="1"/>
</dbReference>
<keyword evidence="4" id="KW-0235">DNA replication</keyword>
<dbReference type="EMBL" id="CP111016">
    <property type="protein sequence ID" value="WAR04934.1"/>
    <property type="molecule type" value="Genomic_DNA"/>
</dbReference>
<dbReference type="InterPro" id="IPR007238">
    <property type="entry name" value="DNA_primase_lsu_euk/arc"/>
</dbReference>
<reference evidence="9" key="1">
    <citation type="submission" date="2022-11" db="EMBL/GenBank/DDBJ databases">
        <title>Centuries of genome instability and evolution in soft-shell clam transmissible cancer (bioRxiv).</title>
        <authorList>
            <person name="Hart S.F.M."/>
            <person name="Yonemitsu M.A."/>
            <person name="Giersch R.M."/>
            <person name="Beal B.F."/>
            <person name="Arriagada G."/>
            <person name="Davis B.W."/>
            <person name="Ostrander E.A."/>
            <person name="Goff S.P."/>
            <person name="Metzger M.J."/>
        </authorList>
    </citation>
    <scope>NUCLEOTIDE SEQUENCE</scope>
    <source>
        <strain evidence="9">MELC-2E11</strain>
        <tissue evidence="9">Siphon/mantle</tissue>
    </source>
</reference>
<name>A0ABY7E6W9_MYAAR</name>
<evidence type="ECO:0000256" key="4">
    <source>
        <dbReference type="ARBA" id="ARBA00022705"/>
    </source>
</evidence>
<evidence type="ECO:0000256" key="5">
    <source>
        <dbReference type="ARBA" id="ARBA00022723"/>
    </source>
</evidence>
<dbReference type="Proteomes" id="UP001164746">
    <property type="component" value="Chromosome 5"/>
</dbReference>
<keyword evidence="10" id="KW-1185">Reference proteome</keyword>
<accession>A0ABY7E6W9</accession>
<dbReference type="PANTHER" id="PTHR10537:SF4">
    <property type="entry name" value="DNA PRIMASE LARGE SUBUNIT"/>
    <property type="match status" value="1"/>
</dbReference>